<evidence type="ECO:0000256" key="6">
    <source>
        <dbReference type="RuleBase" id="RU003355"/>
    </source>
</evidence>
<dbReference type="GO" id="GO:0004252">
    <property type="term" value="F:serine-type endopeptidase activity"/>
    <property type="evidence" value="ECO:0007669"/>
    <property type="project" value="UniProtKB-UniRule"/>
</dbReference>
<evidence type="ECO:0000259" key="7">
    <source>
        <dbReference type="Pfam" id="PF00082"/>
    </source>
</evidence>
<organism evidence="9 10">
    <name type="scientific">Fusarium irregulare</name>
    <dbReference type="NCBI Taxonomy" id="2494466"/>
    <lineage>
        <taxon>Eukaryota</taxon>
        <taxon>Fungi</taxon>
        <taxon>Dikarya</taxon>
        <taxon>Ascomycota</taxon>
        <taxon>Pezizomycotina</taxon>
        <taxon>Sordariomycetes</taxon>
        <taxon>Hypocreomycetidae</taxon>
        <taxon>Hypocreales</taxon>
        <taxon>Nectriaceae</taxon>
        <taxon>Fusarium</taxon>
        <taxon>Fusarium incarnatum-equiseti species complex</taxon>
    </lineage>
</organism>
<feature type="active site" description="Charge relay system" evidence="5">
    <location>
        <position position="719"/>
    </location>
</feature>
<gene>
    <name evidence="9" type="ORF">NW766_012491</name>
</gene>
<dbReference type="InterPro" id="IPR056002">
    <property type="entry name" value="DUF7580"/>
</dbReference>
<keyword evidence="4 5" id="KW-0720">Serine protease</keyword>
<dbReference type="AlphaFoldDB" id="A0A9W8U4T2"/>
<name>A0A9W8U4T2_9HYPO</name>
<keyword evidence="10" id="KW-1185">Reference proteome</keyword>
<evidence type="ECO:0000313" key="10">
    <source>
        <dbReference type="Proteomes" id="UP001152130"/>
    </source>
</evidence>
<dbReference type="GO" id="GO:0006508">
    <property type="term" value="P:proteolysis"/>
    <property type="evidence" value="ECO:0007669"/>
    <property type="project" value="UniProtKB-KW"/>
</dbReference>
<evidence type="ECO:0000259" key="8">
    <source>
        <dbReference type="Pfam" id="PF24476"/>
    </source>
</evidence>
<comment type="similarity">
    <text evidence="1 5 6">Belongs to the peptidase S8 family.</text>
</comment>
<dbReference type="InterPro" id="IPR000209">
    <property type="entry name" value="Peptidase_S8/S53_dom"/>
</dbReference>
<evidence type="ECO:0008006" key="11">
    <source>
        <dbReference type="Google" id="ProtNLM"/>
    </source>
</evidence>
<sequence>MAFQSDAGFNVGSQALLQETVDTFLEVANYAQQNEISPEIKVFYSHLGYHCCRLREQLTQAQEAFVLLDKDVLEKAVSQFGQLIPESGLSEFGGHSVALETRLRMVSIWWKEIQKQSQMARLGFINRWLGSHLSAEDRQEVDTVLEGLVDQLEKQQPKQPVQKGIHKPTSPDVGQPTFAVWKAAKSIFSALVDCKACSCPSQHEYRAKLELGTYRTTEKKAAIKPERRRVRRPGQNDEVADCLEMNMFLSMEQDWQEFRVQEVKDRVVRFASATDIRPLRGTNAKGKHVKVERLCKPMFETRAKGLQRLVLHLTSGQLYEVRFERSNIDKTAEPISLSQCFEERRDFFMEKTKRILSLIIGYTVLHLYGTSWLQPGWGSSSIKFFQTTSNTIPLRPFIETTLPKDGIVDGPDDFEDDDIDDMDAGHCCPDLVALAVVLMEINFVKPFSQLAAISGIQLIETRSGRITLTDVDLVLEEGGPEGGEEGWRSQIPEESPLLEAIDNCLNPELWDEEGQQLDDEALRSRIYEYVVRPLQDHLTTSFGIEVESLDQYAKSLDFSKWSQCIITQYSDTQSPFFSPKAGTPCRSPSPGQLPLSASMQRYSALQSMITTSMSSLDLRSNSDGAQTPLRFFDDQNNDGPAFADQRDKYKMRRDDYLNVYETFVGKHLPNPPSSPVRIAVLDTGIETGHALIDPRSDSLKGKKNFYNPLQRSIADTHGHGTFTAGLIMDYAPDAALYVAKIADKENASPDASMVAEAILHAVNEWQVDIISMSFGWPSSDIINYKALEAAIDIAYSKRVLMFAAAANSGGRLARAYPASSPHVICVHSTDALGNASDFSPTPAPNSINIATVGECVESAWPTFLCDSLNYNCVKSRSGTSYATPIIAGTAAFLLQYARLHLTSDEALAMKRREKMEAVLKRCAVRGPNYQPRDGYFSVDLSLDKHNLFGQRAEWVSYEIVKAIQA</sequence>
<evidence type="ECO:0000256" key="2">
    <source>
        <dbReference type="ARBA" id="ARBA00022670"/>
    </source>
</evidence>
<protein>
    <recommendedName>
        <fullName evidence="11">Peptidase S8/S53 domain-containing protein</fullName>
    </recommendedName>
</protein>
<accession>A0A9W8U4T2</accession>
<feature type="domain" description="DUF7580" evidence="8">
    <location>
        <begin position="234"/>
        <end position="539"/>
    </location>
</feature>
<dbReference type="EMBL" id="JAPDHF010000028">
    <property type="protein sequence ID" value="KAJ4003173.1"/>
    <property type="molecule type" value="Genomic_DNA"/>
</dbReference>
<dbReference type="PROSITE" id="PS00136">
    <property type="entry name" value="SUBTILASE_ASP"/>
    <property type="match status" value="1"/>
</dbReference>
<evidence type="ECO:0000256" key="1">
    <source>
        <dbReference type="ARBA" id="ARBA00011073"/>
    </source>
</evidence>
<dbReference type="PROSITE" id="PS00138">
    <property type="entry name" value="SUBTILASE_SER"/>
    <property type="match status" value="1"/>
</dbReference>
<dbReference type="PANTHER" id="PTHR43399">
    <property type="entry name" value="SUBTILISIN-RELATED"/>
    <property type="match status" value="1"/>
</dbReference>
<reference evidence="9" key="1">
    <citation type="submission" date="2022-10" db="EMBL/GenBank/DDBJ databases">
        <title>Fusarium specimens isolated from Avocado Roots.</title>
        <authorList>
            <person name="Stajich J."/>
            <person name="Roper C."/>
            <person name="Heimlech-Rivalta G."/>
        </authorList>
    </citation>
    <scope>NUCLEOTIDE SEQUENCE</scope>
    <source>
        <strain evidence="9">CF00143</strain>
    </source>
</reference>
<feature type="domain" description="Peptidase S8/S53" evidence="7">
    <location>
        <begin position="676"/>
        <end position="923"/>
    </location>
</feature>
<keyword evidence="3 5" id="KW-0378">Hydrolase</keyword>
<proteinExistence type="inferred from homology"/>
<dbReference type="Pfam" id="PF00082">
    <property type="entry name" value="Peptidase_S8"/>
    <property type="match status" value="1"/>
</dbReference>
<dbReference type="InterPro" id="IPR015500">
    <property type="entry name" value="Peptidase_S8_subtilisin-rel"/>
</dbReference>
<feature type="active site" description="Charge relay system" evidence="5">
    <location>
        <position position="682"/>
    </location>
</feature>
<dbReference type="InterPro" id="IPR036852">
    <property type="entry name" value="Peptidase_S8/S53_dom_sf"/>
</dbReference>
<evidence type="ECO:0000256" key="4">
    <source>
        <dbReference type="ARBA" id="ARBA00022825"/>
    </source>
</evidence>
<dbReference type="InterPro" id="IPR023828">
    <property type="entry name" value="Peptidase_S8_Ser-AS"/>
</dbReference>
<dbReference type="CDD" id="cd00306">
    <property type="entry name" value="Peptidases_S8_S53"/>
    <property type="match status" value="1"/>
</dbReference>
<keyword evidence="2 5" id="KW-0645">Protease</keyword>
<dbReference type="InterPro" id="IPR051048">
    <property type="entry name" value="Peptidase_S8/S53_subtilisin"/>
</dbReference>
<dbReference type="PANTHER" id="PTHR43399:SF4">
    <property type="entry name" value="CELL WALL-ASSOCIATED PROTEASE"/>
    <property type="match status" value="1"/>
</dbReference>
<dbReference type="SUPFAM" id="SSF52743">
    <property type="entry name" value="Subtilisin-like"/>
    <property type="match status" value="1"/>
</dbReference>
<dbReference type="PRINTS" id="PR00723">
    <property type="entry name" value="SUBTILISIN"/>
</dbReference>
<dbReference type="PROSITE" id="PS51892">
    <property type="entry name" value="SUBTILASE"/>
    <property type="match status" value="1"/>
</dbReference>
<evidence type="ECO:0000256" key="3">
    <source>
        <dbReference type="ARBA" id="ARBA00022801"/>
    </source>
</evidence>
<dbReference type="Pfam" id="PF24476">
    <property type="entry name" value="DUF7580"/>
    <property type="match status" value="1"/>
</dbReference>
<dbReference type="InterPro" id="IPR023827">
    <property type="entry name" value="Peptidase_S8_Asp-AS"/>
</dbReference>
<dbReference type="OrthoDB" id="206201at2759"/>
<evidence type="ECO:0000256" key="5">
    <source>
        <dbReference type="PROSITE-ProRule" id="PRU01240"/>
    </source>
</evidence>
<comment type="caution">
    <text evidence="9">The sequence shown here is derived from an EMBL/GenBank/DDBJ whole genome shotgun (WGS) entry which is preliminary data.</text>
</comment>
<feature type="active site" description="Charge relay system" evidence="5">
    <location>
        <position position="880"/>
    </location>
</feature>
<evidence type="ECO:0000313" key="9">
    <source>
        <dbReference type="EMBL" id="KAJ4003173.1"/>
    </source>
</evidence>
<dbReference type="Gene3D" id="3.40.50.200">
    <property type="entry name" value="Peptidase S8/S53 domain"/>
    <property type="match status" value="1"/>
</dbReference>
<dbReference type="Proteomes" id="UP001152130">
    <property type="component" value="Unassembled WGS sequence"/>
</dbReference>